<name>A0ABM7QDF1_9GAMM</name>
<dbReference type="InterPro" id="IPR011990">
    <property type="entry name" value="TPR-like_helical_dom_sf"/>
</dbReference>
<proteinExistence type="predicted"/>
<evidence type="ECO:0000313" key="3">
    <source>
        <dbReference type="Proteomes" id="UP000680514"/>
    </source>
</evidence>
<evidence type="ECO:0000313" key="2">
    <source>
        <dbReference type="EMBL" id="BCT95506.1"/>
    </source>
</evidence>
<keyword evidence="3" id="KW-1185">Reference proteome</keyword>
<dbReference type="Proteomes" id="UP000680514">
    <property type="component" value="Chromosome"/>
</dbReference>
<accession>A0ABM7QDF1</accession>
<evidence type="ECO:0000256" key="1">
    <source>
        <dbReference type="SAM" id="SignalP"/>
    </source>
</evidence>
<organism evidence="2 3">
    <name type="scientific">Lysobacter helvus</name>
    <dbReference type="NCBI Taxonomy" id="2675059"/>
    <lineage>
        <taxon>Bacteria</taxon>
        <taxon>Pseudomonadati</taxon>
        <taxon>Pseudomonadota</taxon>
        <taxon>Gammaproteobacteria</taxon>
        <taxon>Lysobacterales</taxon>
        <taxon>Lysobacteraceae</taxon>
        <taxon>Lysobacter</taxon>
    </lineage>
</organism>
<feature type="signal peptide" evidence="1">
    <location>
        <begin position="1"/>
        <end position="27"/>
    </location>
</feature>
<dbReference type="EMBL" id="AP024546">
    <property type="protein sequence ID" value="BCT95506.1"/>
    <property type="molecule type" value="Genomic_DNA"/>
</dbReference>
<dbReference type="Gene3D" id="1.25.40.10">
    <property type="entry name" value="Tetratricopeptide repeat domain"/>
    <property type="match status" value="1"/>
</dbReference>
<dbReference type="Pfam" id="PF14559">
    <property type="entry name" value="TPR_19"/>
    <property type="match status" value="1"/>
</dbReference>
<keyword evidence="1" id="KW-0732">Signal</keyword>
<gene>
    <name evidence="2" type="ORF">LYSHEL_13770</name>
</gene>
<protein>
    <submittedName>
        <fullName evidence="2">Uncharacterized protein</fullName>
    </submittedName>
</protein>
<dbReference type="SUPFAM" id="SSF48452">
    <property type="entry name" value="TPR-like"/>
    <property type="match status" value="1"/>
</dbReference>
<reference evidence="2 3" key="1">
    <citation type="submission" date="2021-03" db="EMBL/GenBank/DDBJ databases">
        <title>Complete Genome Sequences of Two Lysobacter Strains Isolated from Sea Water (Lysobacter caseinilyticus) and Soil (Lysobacter helvus) in South Korea.</title>
        <authorList>
            <person name="Watanabe Y."/>
            <person name="Arakawa K."/>
        </authorList>
    </citation>
    <scope>NUCLEOTIDE SEQUENCE [LARGE SCALE GENOMIC DNA]</scope>
    <source>
        <strain evidence="2 3">D10</strain>
    </source>
</reference>
<feature type="chain" id="PRO_5045979319" evidence="1">
    <location>
        <begin position="28"/>
        <end position="485"/>
    </location>
</feature>
<sequence length="485" mass="53324">MSRGLRRNAMAAAIVLAVGMAAGPVFAQDPARLDQQAREAAWAGRTAEALHILDKHLAEHPDDRAARLDRARWLAWSGDYAASIEALDALGGDDDEARALRARVQAWAGRRDAALALNQPLYDAHPDNYDVAWTQALAQRLGERADLALPALARVQQLQPDSKDTKDIAKVIRLPMYSWIGAPASVYSDSDDIEIRGWGLDANLRISDTTRLLAEVADRTHEATATGPFAPLFGGDHVDESRVEVGAQFAATPDIAFELRGGQSKLDFVNGGHDTATIGRLRFSQRATDDVFYAIAFERDRVAYSPRILSQGVMRNGAVLDMVFTPTLRDTIAVHAGADHFSDDNDHRAVSADWRHAVHRSGNANVDVGLQGEWQRYTDNPGTGYYAPNNYRRIAPVASTYIALGPEAGLYIGAALGVQRDETFDNWKRASDISASLTLGIFTHWQLVASAGYSERLNQFGRYEGTSFGLQLRYRFCEFRADRCP</sequence>